<dbReference type="InterPro" id="IPR057935">
    <property type="entry name" value="KOW_Spt5_6_plant"/>
</dbReference>
<accession>A0A078HEI5</accession>
<dbReference type="EMBL" id="LK032369">
    <property type="protein sequence ID" value="CDY36202.1"/>
    <property type="molecule type" value="Genomic_DNA"/>
</dbReference>
<evidence type="ECO:0000259" key="1">
    <source>
        <dbReference type="SMART" id="SM00739"/>
    </source>
</evidence>
<organism evidence="2 3">
    <name type="scientific">Brassica napus</name>
    <name type="common">Rape</name>
    <dbReference type="NCBI Taxonomy" id="3708"/>
    <lineage>
        <taxon>Eukaryota</taxon>
        <taxon>Viridiplantae</taxon>
        <taxon>Streptophyta</taxon>
        <taxon>Embryophyta</taxon>
        <taxon>Tracheophyta</taxon>
        <taxon>Spermatophyta</taxon>
        <taxon>Magnoliopsida</taxon>
        <taxon>eudicotyledons</taxon>
        <taxon>Gunneridae</taxon>
        <taxon>Pentapetalae</taxon>
        <taxon>rosids</taxon>
        <taxon>malvids</taxon>
        <taxon>Brassicales</taxon>
        <taxon>Brassicaceae</taxon>
        <taxon>Brassiceae</taxon>
        <taxon>Brassica</taxon>
    </lineage>
</organism>
<dbReference type="Pfam" id="PF23287">
    <property type="entry name" value="KOW7_SPT5"/>
    <property type="match status" value="1"/>
</dbReference>
<dbReference type="CDD" id="cd06086">
    <property type="entry name" value="KOW_Spt5_6"/>
    <property type="match status" value="1"/>
</dbReference>
<proteinExistence type="predicted"/>
<dbReference type="Gramene" id="CDY36202">
    <property type="protein sequence ID" value="CDY36202"/>
    <property type="gene ID" value="GSBRNA2T00060096001"/>
</dbReference>
<reference evidence="2 3" key="1">
    <citation type="journal article" date="2014" name="Science">
        <title>Plant genetics. Early allopolyploid evolution in the post-Neolithic Brassica napus oilseed genome.</title>
        <authorList>
            <person name="Chalhoub B."/>
            <person name="Denoeud F."/>
            <person name="Liu S."/>
            <person name="Parkin I.A."/>
            <person name="Tang H."/>
            <person name="Wang X."/>
            <person name="Chiquet J."/>
            <person name="Belcram H."/>
            <person name="Tong C."/>
            <person name="Samans B."/>
            <person name="Correa M."/>
            <person name="Da Silva C."/>
            <person name="Just J."/>
            <person name="Falentin C."/>
            <person name="Koh C.S."/>
            <person name="Le Clainche I."/>
            <person name="Bernard M."/>
            <person name="Bento P."/>
            <person name="Noel B."/>
            <person name="Labadie K."/>
            <person name="Alberti A."/>
            <person name="Charles M."/>
            <person name="Arnaud D."/>
            <person name="Guo H."/>
            <person name="Daviaud C."/>
            <person name="Alamery S."/>
            <person name="Jabbari K."/>
            <person name="Zhao M."/>
            <person name="Edger P.P."/>
            <person name="Chelaifa H."/>
            <person name="Tack D."/>
            <person name="Lassalle G."/>
            <person name="Mestiri I."/>
            <person name="Schnel N."/>
            <person name="Le Paslier M.C."/>
            <person name="Fan G."/>
            <person name="Renault V."/>
            <person name="Bayer P.E."/>
            <person name="Golicz A.A."/>
            <person name="Manoli S."/>
            <person name="Lee T.H."/>
            <person name="Thi V.H."/>
            <person name="Chalabi S."/>
            <person name="Hu Q."/>
            <person name="Fan C."/>
            <person name="Tollenaere R."/>
            <person name="Lu Y."/>
            <person name="Battail C."/>
            <person name="Shen J."/>
            <person name="Sidebottom C.H."/>
            <person name="Wang X."/>
            <person name="Canaguier A."/>
            <person name="Chauveau A."/>
            <person name="Berard A."/>
            <person name="Deniot G."/>
            <person name="Guan M."/>
            <person name="Liu Z."/>
            <person name="Sun F."/>
            <person name="Lim Y.P."/>
            <person name="Lyons E."/>
            <person name="Town C.D."/>
            <person name="Bancroft I."/>
            <person name="Wang X."/>
            <person name="Meng J."/>
            <person name="Ma J."/>
            <person name="Pires J.C."/>
            <person name="King G.J."/>
            <person name="Brunel D."/>
            <person name="Delourme R."/>
            <person name="Renard M."/>
            <person name="Aury J.M."/>
            <person name="Adams K.L."/>
            <person name="Batley J."/>
            <person name="Snowdon R.J."/>
            <person name="Tost J."/>
            <person name="Edwards D."/>
            <person name="Zhou Y."/>
            <person name="Hua W."/>
            <person name="Sharpe A.G."/>
            <person name="Paterson A.H."/>
            <person name="Guan C."/>
            <person name="Wincker P."/>
        </authorList>
    </citation>
    <scope>NUCLEOTIDE SEQUENCE [LARGE SCALE GENOMIC DNA]</scope>
    <source>
        <strain evidence="3">cv. Darmor-bzh</strain>
    </source>
</reference>
<evidence type="ECO:0000313" key="2">
    <source>
        <dbReference type="EMBL" id="CDY36202.1"/>
    </source>
</evidence>
<dbReference type="SUPFAM" id="SSF50104">
    <property type="entry name" value="Translation proteins SH3-like domain"/>
    <property type="match status" value="1"/>
</dbReference>
<evidence type="ECO:0000313" key="3">
    <source>
        <dbReference type="Proteomes" id="UP000028999"/>
    </source>
</evidence>
<protein>
    <submittedName>
        <fullName evidence="2">BnaAnng04480D protein</fullName>
    </submittedName>
</protein>
<dbReference type="SMART" id="SM00739">
    <property type="entry name" value="KOW"/>
    <property type="match status" value="1"/>
</dbReference>
<dbReference type="InterPro" id="IPR008991">
    <property type="entry name" value="Translation_prot_SH3-like_sf"/>
</dbReference>
<dbReference type="Proteomes" id="UP000028999">
    <property type="component" value="Unassembled WGS sequence"/>
</dbReference>
<sequence length="141" mass="15292">MHVPVNPLYIHKEFPLLPWFSYLKVNATGGDAEAWFMPDILVDIHKVGKDSDLGVIRDVSDGTCKVSLGSSGEGDTIVALPSELEIVPPRKNDRVKIVGGQFRGSIGKLIGIDGSDGIVKIEDNLDVKILDLAILTKFVQP</sequence>
<dbReference type="Pfam" id="PF23038">
    <property type="entry name" value="KOW6_SPT51-2"/>
    <property type="match status" value="1"/>
</dbReference>
<dbReference type="InterPro" id="IPR005824">
    <property type="entry name" value="KOW"/>
</dbReference>
<dbReference type="OMA" id="YLNWIAG"/>
<dbReference type="STRING" id="3708.A0A078HEI5"/>
<name>A0A078HEI5_BRANA</name>
<gene>
    <name evidence="2" type="primary">BnaAnng04480D</name>
    <name evidence="2" type="ORF">GSBRNA2T00060096001</name>
</gene>
<keyword evidence="3" id="KW-1185">Reference proteome</keyword>
<dbReference type="AlphaFoldDB" id="A0A078HEI5"/>
<dbReference type="PaxDb" id="3708-A0A078HEI5"/>
<dbReference type="InterPro" id="IPR057934">
    <property type="entry name" value="KOW_Spt5_7"/>
</dbReference>
<feature type="domain" description="KOW" evidence="1">
    <location>
        <begin position="88"/>
        <end position="115"/>
    </location>
</feature>